<comment type="caution">
    <text evidence="2">The sequence shown here is derived from an EMBL/GenBank/DDBJ whole genome shotgun (WGS) entry which is preliminary data.</text>
</comment>
<sequence>MKFLSCALLLGLAYIPFSFAEISVNDVNNEINAEEKGALSKCTDLLPKGHVYTISIVGKSDKKTANADGKFKGKFSVSDETKKPLDKKRSEEIKPFIQCVTDTAL</sequence>
<name>A0ABX9SJQ6_9GAMM</name>
<evidence type="ECO:0000256" key="1">
    <source>
        <dbReference type="SAM" id="SignalP"/>
    </source>
</evidence>
<evidence type="ECO:0000313" key="2">
    <source>
        <dbReference type="EMBL" id="RKS57734.1"/>
    </source>
</evidence>
<organism evidence="2 3">
    <name type="scientific">Photorhabdus asymbiotica</name>
    <dbReference type="NCBI Taxonomy" id="291112"/>
    <lineage>
        <taxon>Bacteria</taxon>
        <taxon>Pseudomonadati</taxon>
        <taxon>Pseudomonadota</taxon>
        <taxon>Gammaproteobacteria</taxon>
        <taxon>Enterobacterales</taxon>
        <taxon>Morganellaceae</taxon>
        <taxon>Photorhabdus</taxon>
    </lineage>
</organism>
<reference evidence="2 3" key="1">
    <citation type="submission" date="2018-10" db="EMBL/GenBank/DDBJ databases">
        <title>Genomic Encyclopedia of Archaeal and Bacterial Type Strains, Phase II (KMG-II): from individual species to whole genera.</title>
        <authorList>
            <person name="Goeker M."/>
        </authorList>
    </citation>
    <scope>NUCLEOTIDE SEQUENCE [LARGE SCALE GENOMIC DNA]</scope>
    <source>
        <strain evidence="2 3">DSM 15149</strain>
    </source>
</reference>
<keyword evidence="1" id="KW-0732">Signal</keyword>
<feature type="chain" id="PRO_5045934696" evidence="1">
    <location>
        <begin position="21"/>
        <end position="105"/>
    </location>
</feature>
<accession>A0ABX9SJQ6</accession>
<evidence type="ECO:0000313" key="3">
    <source>
        <dbReference type="Proteomes" id="UP000280955"/>
    </source>
</evidence>
<keyword evidence="3" id="KW-1185">Reference proteome</keyword>
<proteinExistence type="predicted"/>
<gene>
    <name evidence="2" type="ORF">BDD30_2546</name>
</gene>
<dbReference type="EMBL" id="RBLJ01000003">
    <property type="protein sequence ID" value="RKS57734.1"/>
    <property type="molecule type" value="Genomic_DNA"/>
</dbReference>
<dbReference type="RefSeq" id="WP_012777043.1">
    <property type="nucleotide sequence ID" value="NC_012962.1"/>
</dbReference>
<feature type="signal peptide" evidence="1">
    <location>
        <begin position="1"/>
        <end position="20"/>
    </location>
</feature>
<dbReference type="Proteomes" id="UP000280955">
    <property type="component" value="Unassembled WGS sequence"/>
</dbReference>
<protein>
    <submittedName>
        <fullName evidence="2">Uncharacterized protein</fullName>
    </submittedName>
</protein>